<evidence type="ECO:0000313" key="3">
    <source>
        <dbReference type="Proteomes" id="UP000698752"/>
    </source>
</evidence>
<dbReference type="Proteomes" id="UP000698752">
    <property type="component" value="Unassembled WGS sequence"/>
</dbReference>
<reference evidence="3" key="1">
    <citation type="journal article" date="2021" name="Syst. Appl. Microbiol.">
        <title>Roseomonas hellenica sp. nov., isolated from roots of wild-growing Alkanna tinctoria.</title>
        <authorList>
            <person name="Rat A."/>
            <person name="Naranjo H.D."/>
            <person name="Lebbe L."/>
            <person name="Cnockaert M."/>
            <person name="Krigas N."/>
            <person name="Grigoriadou K."/>
            <person name="Maloupa E."/>
            <person name="Willems A."/>
        </authorList>
    </citation>
    <scope>NUCLEOTIDE SEQUENCE [LARGE SCALE GENOMIC DNA]</scope>
    <source>
        <strain evidence="3">LMG 31159</strain>
    </source>
</reference>
<dbReference type="EMBL" id="JAAEDI010000021">
    <property type="protein sequence ID" value="MBR0651761.1"/>
    <property type="molecule type" value="Genomic_DNA"/>
</dbReference>
<proteinExistence type="predicted"/>
<sequence length="57" mass="6484">MHKHSIAEEKGSRLGRKPTKKQIEAACEKLRRLGPDDQKAVLWLIGKMVEGDEIDEL</sequence>
<feature type="region of interest" description="Disordered" evidence="1">
    <location>
        <begin position="1"/>
        <end position="21"/>
    </location>
</feature>
<feature type="compositionally biased region" description="Basic and acidic residues" evidence="1">
    <location>
        <begin position="1"/>
        <end position="12"/>
    </location>
</feature>
<evidence type="ECO:0000313" key="2">
    <source>
        <dbReference type="EMBL" id="MBR0651761.1"/>
    </source>
</evidence>
<protein>
    <submittedName>
        <fullName evidence="2">Uncharacterized protein</fullName>
    </submittedName>
</protein>
<dbReference type="RefSeq" id="WP_211870477.1">
    <property type="nucleotide sequence ID" value="NZ_JAAEDI010000021.1"/>
</dbReference>
<evidence type="ECO:0000256" key="1">
    <source>
        <dbReference type="SAM" id="MobiDB-lite"/>
    </source>
</evidence>
<gene>
    <name evidence="2" type="ORF">GXW78_18980</name>
</gene>
<accession>A0ABS5EL52</accession>
<comment type="caution">
    <text evidence="2">The sequence shown here is derived from an EMBL/GenBank/DDBJ whole genome shotgun (WGS) entry which is preliminary data.</text>
</comment>
<name>A0ABS5EL52_9PROT</name>
<organism evidence="2 3">
    <name type="scientific">Neoroseomonas terrae</name>
    <dbReference type="NCBI Taxonomy" id="424799"/>
    <lineage>
        <taxon>Bacteria</taxon>
        <taxon>Pseudomonadati</taxon>
        <taxon>Pseudomonadota</taxon>
        <taxon>Alphaproteobacteria</taxon>
        <taxon>Acetobacterales</taxon>
        <taxon>Acetobacteraceae</taxon>
        <taxon>Neoroseomonas</taxon>
    </lineage>
</organism>
<keyword evidence="3" id="KW-1185">Reference proteome</keyword>